<evidence type="ECO:0000256" key="1">
    <source>
        <dbReference type="ARBA" id="ARBA00022603"/>
    </source>
</evidence>
<dbReference type="InterPro" id="IPR050600">
    <property type="entry name" value="SETD3_SETD6_MTase"/>
</dbReference>
<evidence type="ECO:0000259" key="5">
    <source>
        <dbReference type="PROSITE" id="PS50280"/>
    </source>
</evidence>
<keyword evidence="7" id="KW-1185">Reference proteome</keyword>
<dbReference type="PANTHER" id="PTHR13271">
    <property type="entry name" value="UNCHARACTERIZED PUTATIVE METHYLTRANSFERASE"/>
    <property type="match status" value="1"/>
</dbReference>
<keyword evidence="2" id="KW-0808">Transferase</keyword>
<dbReference type="Gene3D" id="3.90.1410.10">
    <property type="entry name" value="set domain protein methyltransferase, domain 1"/>
    <property type="match status" value="2"/>
</dbReference>
<dbReference type="InterPro" id="IPR044430">
    <property type="entry name" value="SETD6_SET"/>
</dbReference>
<sequence>MNEMRGHSAGRLRGPMKRNSGKSSCTRASIGDKIPRRNHSDACQYHMQASKKDKHPFDHWYTPTWRGKDNNLQHGTSADQRGSKNNFNLTESDRQSIMEARNAIGVLRRLPPRMSTEDLKAFLAWFQSHNGTIDTESMDIVTFPAPEGGRGAIAIKDIPEGHTLFTIPRSLTLSTRTSSLPSKFGLDAWKQLRLHEGWAGLILCMMWEAARGPSSEWSEYFAILPAVFDTPMFWDNADLEELKGTSVVEKLGRDDAEKDYNEKVVPAVQVRPDLFAPKDIPTYYSLHTYHIMGSRILSRSFNVEKSELEEDQENTTVNTSIGSGMDVDPQEGGDEHDGEVQNKHVVEQVEEEEEEEEEEEDSSDIAMVPMADMLNAQYEMENAKLFYEETELKMVSTKLIKAGGQIWNTYGDLPNAELLRRYGHVDLLPLSSGGKGNPGDVTEVKADILVTLIKERHPELSPEATQERIDWWLEEGGDDTFILEFDFEIPPALASLTRLLLLSSVEWEKGREKGRPPKPKMDSEILAIVRDALERRLHEYPTTLEEDELMLSESVSLNKRHAIIIRGGEKRILLGTLERVKVQLEKDKASSGTTKNKRKGGDDRSPEAKAKKSRR</sequence>
<reference evidence="6 7" key="1">
    <citation type="journal article" date="2019" name="Nat. Ecol. Evol.">
        <title>Megaphylogeny resolves global patterns of mushroom evolution.</title>
        <authorList>
            <person name="Varga T."/>
            <person name="Krizsan K."/>
            <person name="Foldi C."/>
            <person name="Dima B."/>
            <person name="Sanchez-Garcia M."/>
            <person name="Sanchez-Ramirez S."/>
            <person name="Szollosi G.J."/>
            <person name="Szarkandi J.G."/>
            <person name="Papp V."/>
            <person name="Albert L."/>
            <person name="Andreopoulos W."/>
            <person name="Angelini C."/>
            <person name="Antonin V."/>
            <person name="Barry K.W."/>
            <person name="Bougher N.L."/>
            <person name="Buchanan P."/>
            <person name="Buyck B."/>
            <person name="Bense V."/>
            <person name="Catcheside P."/>
            <person name="Chovatia M."/>
            <person name="Cooper J."/>
            <person name="Damon W."/>
            <person name="Desjardin D."/>
            <person name="Finy P."/>
            <person name="Geml J."/>
            <person name="Haridas S."/>
            <person name="Hughes K."/>
            <person name="Justo A."/>
            <person name="Karasinski D."/>
            <person name="Kautmanova I."/>
            <person name="Kiss B."/>
            <person name="Kocsube S."/>
            <person name="Kotiranta H."/>
            <person name="LaButti K.M."/>
            <person name="Lechner B.E."/>
            <person name="Liimatainen K."/>
            <person name="Lipzen A."/>
            <person name="Lukacs Z."/>
            <person name="Mihaltcheva S."/>
            <person name="Morgado L.N."/>
            <person name="Niskanen T."/>
            <person name="Noordeloos M.E."/>
            <person name="Ohm R.A."/>
            <person name="Ortiz-Santana B."/>
            <person name="Ovrebo C."/>
            <person name="Racz N."/>
            <person name="Riley R."/>
            <person name="Savchenko A."/>
            <person name="Shiryaev A."/>
            <person name="Soop K."/>
            <person name="Spirin V."/>
            <person name="Szebenyi C."/>
            <person name="Tomsovsky M."/>
            <person name="Tulloss R.E."/>
            <person name="Uehling J."/>
            <person name="Grigoriev I.V."/>
            <person name="Vagvolgyi C."/>
            <person name="Papp T."/>
            <person name="Martin F.M."/>
            <person name="Miettinen O."/>
            <person name="Hibbett D.S."/>
            <person name="Nagy L.G."/>
        </authorList>
    </citation>
    <scope>NUCLEOTIDE SEQUENCE [LARGE SCALE GENOMIC DNA]</scope>
    <source>
        <strain evidence="6 7">CBS 166.37</strain>
    </source>
</reference>
<keyword evidence="3" id="KW-0949">S-adenosyl-L-methionine</keyword>
<feature type="domain" description="SET" evidence="5">
    <location>
        <begin position="136"/>
        <end position="411"/>
    </location>
</feature>
<feature type="compositionally biased region" description="Acidic residues" evidence="4">
    <location>
        <begin position="348"/>
        <end position="363"/>
    </location>
</feature>
<name>A0A5C3MFX6_9AGAR</name>
<dbReference type="CDD" id="cd19178">
    <property type="entry name" value="SET_SETD6"/>
    <property type="match status" value="1"/>
</dbReference>
<dbReference type="Pfam" id="PF09273">
    <property type="entry name" value="Rubis-subs-bind"/>
    <property type="match status" value="1"/>
</dbReference>
<organism evidence="6 7">
    <name type="scientific">Crucibulum laeve</name>
    <dbReference type="NCBI Taxonomy" id="68775"/>
    <lineage>
        <taxon>Eukaryota</taxon>
        <taxon>Fungi</taxon>
        <taxon>Dikarya</taxon>
        <taxon>Basidiomycota</taxon>
        <taxon>Agaricomycotina</taxon>
        <taxon>Agaricomycetes</taxon>
        <taxon>Agaricomycetidae</taxon>
        <taxon>Agaricales</taxon>
        <taxon>Agaricineae</taxon>
        <taxon>Nidulariaceae</taxon>
        <taxon>Crucibulum</taxon>
    </lineage>
</organism>
<gene>
    <name evidence="6" type="ORF">BDQ12DRAFT_708264</name>
</gene>
<dbReference type="SUPFAM" id="SSF82199">
    <property type="entry name" value="SET domain"/>
    <property type="match status" value="1"/>
</dbReference>
<dbReference type="Proteomes" id="UP000308652">
    <property type="component" value="Unassembled WGS sequence"/>
</dbReference>
<keyword evidence="1" id="KW-0489">Methyltransferase</keyword>
<evidence type="ECO:0000256" key="2">
    <source>
        <dbReference type="ARBA" id="ARBA00022679"/>
    </source>
</evidence>
<dbReference type="InterPro" id="IPR015353">
    <property type="entry name" value="Rubisco_LSMT_subst-bd"/>
</dbReference>
<dbReference type="InterPro" id="IPR046341">
    <property type="entry name" value="SET_dom_sf"/>
</dbReference>
<dbReference type="GO" id="GO:0005634">
    <property type="term" value="C:nucleus"/>
    <property type="evidence" value="ECO:0007669"/>
    <property type="project" value="TreeGrafter"/>
</dbReference>
<feature type="region of interest" description="Disordered" evidence="4">
    <location>
        <begin position="1"/>
        <end position="39"/>
    </location>
</feature>
<dbReference type="OrthoDB" id="341421at2759"/>
<evidence type="ECO:0000313" key="6">
    <source>
        <dbReference type="EMBL" id="TFK44282.1"/>
    </source>
</evidence>
<dbReference type="InterPro" id="IPR001214">
    <property type="entry name" value="SET_dom"/>
</dbReference>
<dbReference type="Gene3D" id="3.90.1420.10">
    <property type="entry name" value="Rubisco LSMT, substrate-binding domain"/>
    <property type="match status" value="1"/>
</dbReference>
<protein>
    <recommendedName>
        <fullName evidence="5">SET domain-containing protein</fullName>
    </recommendedName>
</protein>
<dbReference type="SUPFAM" id="SSF81822">
    <property type="entry name" value="RuBisCo LSMT C-terminal, substrate-binding domain"/>
    <property type="match status" value="1"/>
</dbReference>
<accession>A0A5C3MFX6</accession>
<evidence type="ECO:0000256" key="4">
    <source>
        <dbReference type="SAM" id="MobiDB-lite"/>
    </source>
</evidence>
<feature type="region of interest" description="Disordered" evidence="4">
    <location>
        <begin position="346"/>
        <end position="365"/>
    </location>
</feature>
<evidence type="ECO:0000313" key="7">
    <source>
        <dbReference type="Proteomes" id="UP000308652"/>
    </source>
</evidence>
<dbReference type="STRING" id="68775.A0A5C3MFX6"/>
<dbReference type="AlphaFoldDB" id="A0A5C3MFX6"/>
<feature type="compositionally biased region" description="Polar residues" evidence="4">
    <location>
        <begin position="72"/>
        <end position="88"/>
    </location>
</feature>
<dbReference type="GO" id="GO:0032259">
    <property type="term" value="P:methylation"/>
    <property type="evidence" value="ECO:0007669"/>
    <property type="project" value="UniProtKB-KW"/>
</dbReference>
<evidence type="ECO:0000256" key="3">
    <source>
        <dbReference type="ARBA" id="ARBA00022691"/>
    </source>
</evidence>
<dbReference type="InterPro" id="IPR036464">
    <property type="entry name" value="Rubisco_LSMT_subst-bd_sf"/>
</dbReference>
<feature type="compositionally biased region" description="Basic residues" evidence="4">
    <location>
        <begin position="8"/>
        <end position="20"/>
    </location>
</feature>
<proteinExistence type="predicted"/>
<dbReference type="PROSITE" id="PS50280">
    <property type="entry name" value="SET"/>
    <property type="match status" value="1"/>
</dbReference>
<feature type="region of interest" description="Disordered" evidence="4">
    <location>
        <begin position="65"/>
        <end position="88"/>
    </location>
</feature>
<feature type="region of interest" description="Disordered" evidence="4">
    <location>
        <begin position="584"/>
        <end position="615"/>
    </location>
</feature>
<feature type="compositionally biased region" description="Basic and acidic residues" evidence="4">
    <location>
        <begin position="599"/>
        <end position="615"/>
    </location>
</feature>
<feature type="region of interest" description="Disordered" evidence="4">
    <location>
        <begin position="307"/>
        <end position="341"/>
    </location>
</feature>
<dbReference type="EMBL" id="ML213590">
    <property type="protein sequence ID" value="TFK44282.1"/>
    <property type="molecule type" value="Genomic_DNA"/>
</dbReference>
<dbReference type="GO" id="GO:0016279">
    <property type="term" value="F:protein-lysine N-methyltransferase activity"/>
    <property type="evidence" value="ECO:0007669"/>
    <property type="project" value="InterPro"/>
</dbReference>
<dbReference type="PANTHER" id="PTHR13271:SF34">
    <property type="entry name" value="N-LYSINE METHYLTRANSFERASE SETD6"/>
    <property type="match status" value="1"/>
</dbReference>